<dbReference type="PANTHER" id="PTHR13123">
    <property type="entry name" value="LD30288P"/>
    <property type="match status" value="1"/>
</dbReference>
<dbReference type="SUPFAM" id="SSF81383">
    <property type="entry name" value="F-box domain"/>
    <property type="match status" value="1"/>
</dbReference>
<dbReference type="AlphaFoldDB" id="A0AAW1CZF8"/>
<sequence>MPFISKDWRSPGEQWVKTEEGWEKKKVLECSSDFFTEEMKDDRLQNKPCDVPTEIWMSKDKQEHLQLAESSRDTAIVQPHCHITRTSKEIAGFTGLSDALKRLDWRAAVRDRRRFNYICKLLHLLCSERPFSDLPGGVQRVLFKMVEEVAHQVRASQENTEVLRRLICQLDGLIECACWGRPLGSTQMWTRHLAVIRRINSIADSLTIRNPETSPRLDQLPEECIREILLRLVDHKDLESCRQSWPVMSRLCSEKRLWRELVEFHFTDDQVVALKNSGSLPADWQEAFHKLRKTYGLREDYAEMIKLCRHCRCLFWGGYGHPCIADDPDYRERYGEIADKSSSHVPIPPHTFLKFFSLRIY</sequence>
<proteinExistence type="predicted"/>
<gene>
    <name evidence="5" type="ORF">O3M35_011692</name>
</gene>
<keyword evidence="6" id="KW-1185">Reference proteome</keyword>
<keyword evidence="3" id="KW-0833">Ubl conjugation pathway</keyword>
<evidence type="ECO:0000256" key="4">
    <source>
        <dbReference type="ARBA" id="ARBA00023242"/>
    </source>
</evidence>
<evidence type="ECO:0008006" key="7">
    <source>
        <dbReference type="Google" id="ProtNLM"/>
    </source>
</evidence>
<dbReference type="InterPro" id="IPR040394">
    <property type="entry name" value="FBX25/32"/>
</dbReference>
<dbReference type="InterPro" id="IPR036047">
    <property type="entry name" value="F-box-like_dom_sf"/>
</dbReference>
<name>A0AAW1CZF8_9HEMI</name>
<dbReference type="PANTHER" id="PTHR13123:SF7">
    <property type="entry name" value="LD30288P"/>
    <property type="match status" value="1"/>
</dbReference>
<comment type="caution">
    <text evidence="5">The sequence shown here is derived from an EMBL/GenBank/DDBJ whole genome shotgun (WGS) entry which is preliminary data.</text>
</comment>
<evidence type="ECO:0000256" key="2">
    <source>
        <dbReference type="ARBA" id="ARBA00004906"/>
    </source>
</evidence>
<comment type="subcellular location">
    <subcellularLocation>
        <location evidence="1">Nucleus</location>
    </subcellularLocation>
</comment>
<evidence type="ECO:0000256" key="3">
    <source>
        <dbReference type="ARBA" id="ARBA00022786"/>
    </source>
</evidence>
<comment type="pathway">
    <text evidence="2">Protein modification; protein ubiquitination.</text>
</comment>
<organism evidence="5 6">
    <name type="scientific">Rhynocoris fuscipes</name>
    <dbReference type="NCBI Taxonomy" id="488301"/>
    <lineage>
        <taxon>Eukaryota</taxon>
        <taxon>Metazoa</taxon>
        <taxon>Ecdysozoa</taxon>
        <taxon>Arthropoda</taxon>
        <taxon>Hexapoda</taxon>
        <taxon>Insecta</taxon>
        <taxon>Pterygota</taxon>
        <taxon>Neoptera</taxon>
        <taxon>Paraneoptera</taxon>
        <taxon>Hemiptera</taxon>
        <taxon>Heteroptera</taxon>
        <taxon>Panheteroptera</taxon>
        <taxon>Cimicomorpha</taxon>
        <taxon>Reduviidae</taxon>
        <taxon>Harpactorinae</taxon>
        <taxon>Harpactorini</taxon>
        <taxon>Rhynocoris</taxon>
    </lineage>
</organism>
<dbReference type="GO" id="GO:0005634">
    <property type="term" value="C:nucleus"/>
    <property type="evidence" value="ECO:0007669"/>
    <property type="project" value="UniProtKB-SubCell"/>
</dbReference>
<evidence type="ECO:0000256" key="1">
    <source>
        <dbReference type="ARBA" id="ARBA00004123"/>
    </source>
</evidence>
<evidence type="ECO:0000313" key="6">
    <source>
        <dbReference type="Proteomes" id="UP001461498"/>
    </source>
</evidence>
<dbReference type="GO" id="GO:0005737">
    <property type="term" value="C:cytoplasm"/>
    <property type="evidence" value="ECO:0007669"/>
    <property type="project" value="TreeGrafter"/>
</dbReference>
<reference evidence="5 6" key="1">
    <citation type="submission" date="2022-12" db="EMBL/GenBank/DDBJ databases">
        <title>Chromosome-level genome assembly of true bugs.</title>
        <authorList>
            <person name="Ma L."/>
            <person name="Li H."/>
        </authorList>
    </citation>
    <scope>NUCLEOTIDE SEQUENCE [LARGE SCALE GENOMIC DNA]</scope>
    <source>
        <strain evidence="5">Lab_2022b</strain>
    </source>
</reference>
<dbReference type="GO" id="GO:0016567">
    <property type="term" value="P:protein ubiquitination"/>
    <property type="evidence" value="ECO:0007669"/>
    <property type="project" value="TreeGrafter"/>
</dbReference>
<dbReference type="Proteomes" id="UP001461498">
    <property type="component" value="Unassembled WGS sequence"/>
</dbReference>
<protein>
    <recommendedName>
        <fullName evidence="7">F-box only protein 32</fullName>
    </recommendedName>
</protein>
<evidence type="ECO:0000313" key="5">
    <source>
        <dbReference type="EMBL" id="KAK9503039.1"/>
    </source>
</evidence>
<dbReference type="GO" id="GO:0019005">
    <property type="term" value="C:SCF ubiquitin ligase complex"/>
    <property type="evidence" value="ECO:0007669"/>
    <property type="project" value="TreeGrafter"/>
</dbReference>
<keyword evidence="4" id="KW-0539">Nucleus</keyword>
<dbReference type="EMBL" id="JAPXFL010000008">
    <property type="protein sequence ID" value="KAK9503039.1"/>
    <property type="molecule type" value="Genomic_DNA"/>
</dbReference>
<accession>A0AAW1CZF8</accession>